<dbReference type="InterPro" id="IPR053274">
    <property type="entry name" value="Fluconazole_resistance"/>
</dbReference>
<dbReference type="Pfam" id="PF13259">
    <property type="entry name" value="clamp_Gag1-like"/>
    <property type="match status" value="1"/>
</dbReference>
<name>A0A1G4K499_9SACH</name>
<dbReference type="AlphaFoldDB" id="A0A1G4K499"/>
<dbReference type="EMBL" id="LT598461">
    <property type="protein sequence ID" value="SCU98464.1"/>
    <property type="molecule type" value="Genomic_DNA"/>
</dbReference>
<dbReference type="Proteomes" id="UP000190274">
    <property type="component" value="Chromosome H"/>
</dbReference>
<proteinExistence type="predicted"/>
<dbReference type="InterPro" id="IPR025124">
    <property type="entry name" value="Gag1-like_clamp"/>
</dbReference>
<feature type="region of interest" description="Disordered" evidence="1">
    <location>
        <begin position="40"/>
        <end position="118"/>
    </location>
</feature>
<gene>
    <name evidence="3" type="ORF">LADA_0H13190G</name>
</gene>
<protein>
    <submittedName>
        <fullName evidence="3">LADA_0H13190g1_1</fullName>
    </submittedName>
</protein>
<dbReference type="STRING" id="1266660.A0A1G4K499"/>
<dbReference type="PANTHER" id="PTHR28065">
    <property type="entry name" value="FREQUENIN"/>
    <property type="match status" value="1"/>
</dbReference>
<feature type="compositionally biased region" description="Low complexity" evidence="1">
    <location>
        <begin position="8"/>
        <end position="25"/>
    </location>
</feature>
<sequence>MISDQRKSSPNASTSTSATTSVKSSIRQFLHKCRTGLHRISKEALESDSEEDEGHLEGLFDSDAKDSGVRGFSRISEERNSSTSVPLTREMRLTDDEEEDEDCNSSADSSSGPSSREVASFSKYDAVHECAKLRSRVGEPFVQADQIWRRRRDLWCKPVQGDHDRVARDARECFSELSPRHYVRVYRKLVVEGLPLKRALNLQDAIKVINAGWVETNKWERAASGLA</sequence>
<keyword evidence="4" id="KW-1185">Reference proteome</keyword>
<evidence type="ECO:0000256" key="1">
    <source>
        <dbReference type="SAM" id="MobiDB-lite"/>
    </source>
</evidence>
<feature type="compositionally biased region" description="Low complexity" evidence="1">
    <location>
        <begin position="104"/>
        <end position="117"/>
    </location>
</feature>
<reference evidence="3 4" key="1">
    <citation type="submission" date="2016-03" db="EMBL/GenBank/DDBJ databases">
        <authorList>
            <person name="Devillers H."/>
        </authorList>
    </citation>
    <scope>NUCLEOTIDE SEQUENCE [LARGE SCALE GENOMIC DNA]</scope>
    <source>
        <strain evidence="3">CBS 10888</strain>
    </source>
</reference>
<organism evidence="3 4">
    <name type="scientific">Lachancea dasiensis</name>
    <dbReference type="NCBI Taxonomy" id="1072105"/>
    <lineage>
        <taxon>Eukaryota</taxon>
        <taxon>Fungi</taxon>
        <taxon>Dikarya</taxon>
        <taxon>Ascomycota</taxon>
        <taxon>Saccharomycotina</taxon>
        <taxon>Saccharomycetes</taxon>
        <taxon>Saccharomycetales</taxon>
        <taxon>Saccharomycetaceae</taxon>
        <taxon>Lachancea</taxon>
    </lineage>
</organism>
<dbReference type="OrthoDB" id="5576875at2759"/>
<feature type="domain" description="Gag1-like clamp" evidence="2">
    <location>
        <begin position="144"/>
        <end position="220"/>
    </location>
</feature>
<dbReference type="PANTHER" id="PTHR28065:SF1">
    <property type="entry name" value="DUF4050 DOMAIN-CONTAINING PROTEIN"/>
    <property type="match status" value="1"/>
</dbReference>
<feature type="region of interest" description="Disordered" evidence="1">
    <location>
        <begin position="1"/>
        <end position="25"/>
    </location>
</feature>
<accession>A0A1G4K499</accession>
<evidence type="ECO:0000259" key="2">
    <source>
        <dbReference type="Pfam" id="PF13259"/>
    </source>
</evidence>
<feature type="compositionally biased region" description="Basic and acidic residues" evidence="1">
    <location>
        <begin position="55"/>
        <end position="68"/>
    </location>
</feature>
<evidence type="ECO:0000313" key="3">
    <source>
        <dbReference type="EMBL" id="SCU98464.1"/>
    </source>
</evidence>
<evidence type="ECO:0000313" key="4">
    <source>
        <dbReference type="Proteomes" id="UP000190274"/>
    </source>
</evidence>